<gene>
    <name evidence="1" type="ORF">ACFFGT_06920</name>
</gene>
<accession>A0ABV6L3D2</accession>
<dbReference type="InterPro" id="IPR009003">
    <property type="entry name" value="Peptidase_S1_PA"/>
</dbReference>
<dbReference type="GO" id="GO:0008233">
    <property type="term" value="F:peptidase activity"/>
    <property type="evidence" value="ECO:0007669"/>
    <property type="project" value="UniProtKB-KW"/>
</dbReference>
<dbReference type="EMBL" id="JBHLTS010000018">
    <property type="protein sequence ID" value="MFC0513923.1"/>
    <property type="molecule type" value="Genomic_DNA"/>
</dbReference>
<keyword evidence="1" id="KW-0645">Protease</keyword>
<dbReference type="PANTHER" id="PTHR43019">
    <property type="entry name" value="SERINE ENDOPROTEASE DEGS"/>
    <property type="match status" value="1"/>
</dbReference>
<proteinExistence type="predicted"/>
<keyword evidence="2" id="KW-1185">Reference proteome</keyword>
<dbReference type="PANTHER" id="PTHR43019:SF23">
    <property type="entry name" value="PROTEASE DO-LIKE 5, CHLOROPLASTIC"/>
    <property type="match status" value="1"/>
</dbReference>
<protein>
    <submittedName>
        <fullName evidence="1">Serine protease</fullName>
    </submittedName>
</protein>
<dbReference type="SUPFAM" id="SSF50494">
    <property type="entry name" value="Trypsin-like serine proteases"/>
    <property type="match status" value="1"/>
</dbReference>
<dbReference type="Proteomes" id="UP001589828">
    <property type="component" value="Unassembled WGS sequence"/>
</dbReference>
<evidence type="ECO:0000313" key="2">
    <source>
        <dbReference type="Proteomes" id="UP001589828"/>
    </source>
</evidence>
<reference evidence="1 2" key="1">
    <citation type="submission" date="2024-09" db="EMBL/GenBank/DDBJ databases">
        <authorList>
            <person name="Sun Q."/>
            <person name="Mori K."/>
        </authorList>
    </citation>
    <scope>NUCLEOTIDE SEQUENCE [LARGE SCALE GENOMIC DNA]</scope>
    <source>
        <strain evidence="1 2">NCAIM B.02415</strain>
    </source>
</reference>
<organism evidence="1 2">
    <name type="scientific">Mucilaginibacter angelicae</name>
    <dbReference type="NCBI Taxonomy" id="869718"/>
    <lineage>
        <taxon>Bacteria</taxon>
        <taxon>Pseudomonadati</taxon>
        <taxon>Bacteroidota</taxon>
        <taxon>Sphingobacteriia</taxon>
        <taxon>Sphingobacteriales</taxon>
        <taxon>Sphingobacteriaceae</taxon>
        <taxon>Mucilaginibacter</taxon>
    </lineage>
</organism>
<sequence length="374" mass="42295">MYITSEDFEKYPSETYGVIRYYIDAFPGNHSYPRIFESAKSYVEKRGEFNQNVPINYGFYSASQAFIYLSTLESGSFNHVLASKVIADMEYHEILISYGAIMLEMLSLVGKPLRLGDYGKRLSKWGTILIKNKLIGFSEIAKVYRNSVVKIELEVNGEVVGIGTGFCITTHLISDGQRKIYIVTNNHVVEEATRLNLYTNEDQPIRHVNQYLDPHNDIAFLEVEEFNLPPPFFILKPEIEILSEIITIGYPSIPFTRDAYQVAHKGQINNETLEKSFIDNLQLAHKGEINSMVKDYPGNNFFLISAKTSSGNSGSPVINDEGCVVGMLTQELFNQDDYIKKGKPPYYAAIPAQQIINSFTSLINTPEVITLQVF</sequence>
<evidence type="ECO:0000313" key="1">
    <source>
        <dbReference type="EMBL" id="MFC0513923.1"/>
    </source>
</evidence>
<dbReference type="RefSeq" id="WP_377021783.1">
    <property type="nucleotide sequence ID" value="NZ_JBHLTS010000018.1"/>
</dbReference>
<dbReference type="InterPro" id="IPR043504">
    <property type="entry name" value="Peptidase_S1_PA_chymotrypsin"/>
</dbReference>
<comment type="caution">
    <text evidence="1">The sequence shown here is derived from an EMBL/GenBank/DDBJ whole genome shotgun (WGS) entry which is preliminary data.</text>
</comment>
<dbReference type="Gene3D" id="2.40.10.10">
    <property type="entry name" value="Trypsin-like serine proteases"/>
    <property type="match status" value="2"/>
</dbReference>
<dbReference type="Pfam" id="PF13365">
    <property type="entry name" value="Trypsin_2"/>
    <property type="match status" value="1"/>
</dbReference>
<keyword evidence="1" id="KW-0378">Hydrolase</keyword>
<dbReference type="GO" id="GO:0006508">
    <property type="term" value="P:proteolysis"/>
    <property type="evidence" value="ECO:0007669"/>
    <property type="project" value="UniProtKB-KW"/>
</dbReference>
<name>A0ABV6L3D2_9SPHI</name>